<keyword evidence="4" id="KW-0808">Transferase</keyword>
<keyword evidence="5" id="KW-0812">Transmembrane</keyword>
<evidence type="ECO:0000256" key="7">
    <source>
        <dbReference type="ARBA" id="ARBA00022989"/>
    </source>
</evidence>
<evidence type="ECO:0000256" key="6">
    <source>
        <dbReference type="ARBA" id="ARBA00022824"/>
    </source>
</evidence>
<protein>
    <submittedName>
        <fullName evidence="12">Diacylglycerol O-acyltransferase 2-like</fullName>
    </submittedName>
</protein>
<proteinExistence type="inferred from homology"/>
<sequence length="268" mass="28856">PVTSPLTCDLCPVPVTLAWQLVKTCELSPSRNFVIGYHPHGVMCIGAFINFCTEATGFAQLFPGIHSYVATLAGNFRIPLYREYLMAGCLCPVSRGAIDHLLSRGPPGNAVVIVVGGAAESLQGGALGDSHHRVVLKGRKGFVRIALQQGADLVPVYSFGEGATFKQLVFAEGTWKRRAQVAFQKAMGFAPCIFHGRAVLNPDSWGVLPLPTPILTVVGEPITVPHIPEPTAEEVDRYHALYVSGLQRVFNAHKVAYGLAESDNLIIQ</sequence>
<dbReference type="GO" id="GO:0019432">
    <property type="term" value="P:triglyceride biosynthetic process"/>
    <property type="evidence" value="ECO:0007669"/>
    <property type="project" value="TreeGrafter"/>
</dbReference>
<keyword evidence="11" id="KW-1185">Reference proteome</keyword>
<evidence type="ECO:0000256" key="3">
    <source>
        <dbReference type="ARBA" id="ARBA00022516"/>
    </source>
</evidence>
<dbReference type="PANTHER" id="PTHR12317">
    <property type="entry name" value="DIACYLGLYCEROL O-ACYLTRANSFERASE"/>
    <property type="match status" value="1"/>
</dbReference>
<reference evidence="12" key="1">
    <citation type="submission" date="2025-08" db="UniProtKB">
        <authorList>
            <consortium name="RefSeq"/>
        </authorList>
    </citation>
    <scope>IDENTIFICATION</scope>
    <source>
        <tissue evidence="12">Sperm</tissue>
    </source>
</reference>
<feature type="non-terminal residue" evidence="12">
    <location>
        <position position="1"/>
    </location>
</feature>
<keyword evidence="3" id="KW-0444">Lipid biosynthesis</keyword>
<accession>A0AAJ7SLI9</accession>
<keyword evidence="6" id="KW-0256">Endoplasmic reticulum</keyword>
<evidence type="ECO:0000256" key="2">
    <source>
        <dbReference type="ARBA" id="ARBA00005420"/>
    </source>
</evidence>
<evidence type="ECO:0000256" key="4">
    <source>
        <dbReference type="ARBA" id="ARBA00022679"/>
    </source>
</evidence>
<dbReference type="AlphaFoldDB" id="A0AAJ7SLI9"/>
<dbReference type="InterPro" id="IPR007130">
    <property type="entry name" value="DAGAT"/>
</dbReference>
<evidence type="ECO:0000256" key="8">
    <source>
        <dbReference type="ARBA" id="ARBA00023098"/>
    </source>
</evidence>
<organism evidence="11 12">
    <name type="scientific">Petromyzon marinus</name>
    <name type="common">Sea lamprey</name>
    <dbReference type="NCBI Taxonomy" id="7757"/>
    <lineage>
        <taxon>Eukaryota</taxon>
        <taxon>Metazoa</taxon>
        <taxon>Chordata</taxon>
        <taxon>Craniata</taxon>
        <taxon>Vertebrata</taxon>
        <taxon>Cyclostomata</taxon>
        <taxon>Hyperoartia</taxon>
        <taxon>Petromyzontiformes</taxon>
        <taxon>Petromyzontidae</taxon>
        <taxon>Petromyzon</taxon>
    </lineage>
</organism>
<keyword evidence="9" id="KW-0472">Membrane</keyword>
<evidence type="ECO:0000256" key="1">
    <source>
        <dbReference type="ARBA" id="ARBA00004477"/>
    </source>
</evidence>
<dbReference type="PANTHER" id="PTHR12317:SF36">
    <property type="entry name" value="2-ACYLGLYCEROL O-ACYLTRANSFERASE 3"/>
    <property type="match status" value="1"/>
</dbReference>
<dbReference type="GO" id="GO:0004144">
    <property type="term" value="F:diacylglycerol O-acyltransferase activity"/>
    <property type="evidence" value="ECO:0007669"/>
    <property type="project" value="TreeGrafter"/>
</dbReference>
<dbReference type="KEGG" id="pmrn:116937872"/>
<evidence type="ECO:0000256" key="9">
    <source>
        <dbReference type="ARBA" id="ARBA00023136"/>
    </source>
</evidence>
<dbReference type="Pfam" id="PF03982">
    <property type="entry name" value="DAGAT"/>
    <property type="match status" value="1"/>
</dbReference>
<dbReference type="CDD" id="cd07987">
    <property type="entry name" value="LPLAT_MGAT-like"/>
    <property type="match status" value="1"/>
</dbReference>
<name>A0AAJ7SLI9_PETMA</name>
<gene>
    <name evidence="12" type="primary">LOC116937872</name>
</gene>
<comment type="similarity">
    <text evidence="2">Belongs to the diacylglycerol acyltransferase family.</text>
</comment>
<dbReference type="RefSeq" id="XP_032800881.1">
    <property type="nucleotide sequence ID" value="XM_032944990.1"/>
</dbReference>
<evidence type="ECO:0000313" key="12">
    <source>
        <dbReference type="RefSeq" id="XP_032800881.1"/>
    </source>
</evidence>
<keyword evidence="10" id="KW-0012">Acyltransferase</keyword>
<evidence type="ECO:0000313" key="11">
    <source>
        <dbReference type="Proteomes" id="UP001318040"/>
    </source>
</evidence>
<comment type="subcellular location">
    <subcellularLocation>
        <location evidence="1">Endoplasmic reticulum membrane</location>
        <topology evidence="1">Multi-pass membrane protein</topology>
    </subcellularLocation>
</comment>
<evidence type="ECO:0000256" key="10">
    <source>
        <dbReference type="ARBA" id="ARBA00023315"/>
    </source>
</evidence>
<dbReference type="GO" id="GO:0005789">
    <property type="term" value="C:endoplasmic reticulum membrane"/>
    <property type="evidence" value="ECO:0007669"/>
    <property type="project" value="UniProtKB-SubCell"/>
</dbReference>
<keyword evidence="7" id="KW-1133">Transmembrane helix</keyword>
<evidence type="ECO:0000256" key="5">
    <source>
        <dbReference type="ARBA" id="ARBA00022692"/>
    </source>
</evidence>
<keyword evidence="8" id="KW-0443">Lipid metabolism</keyword>
<dbReference type="Proteomes" id="UP001318040">
    <property type="component" value="Unplaced"/>
</dbReference>